<comment type="caution">
    <text evidence="2">The sequence shown here is derived from an EMBL/GenBank/DDBJ whole genome shotgun (WGS) entry which is preliminary data.</text>
</comment>
<evidence type="ECO:0000313" key="2">
    <source>
        <dbReference type="EMBL" id="GFR98836.1"/>
    </source>
</evidence>
<evidence type="ECO:0000313" key="3">
    <source>
        <dbReference type="Proteomes" id="UP000762676"/>
    </source>
</evidence>
<name>A0AAV4HNR2_9GAST</name>
<dbReference type="Pfam" id="PF26215">
    <property type="entry name" value="HTH_animal"/>
    <property type="match status" value="1"/>
</dbReference>
<dbReference type="Pfam" id="PF01541">
    <property type="entry name" value="GIY-YIG"/>
    <property type="match status" value="1"/>
</dbReference>
<dbReference type="InterPro" id="IPR035901">
    <property type="entry name" value="GIY-YIG_endonuc_sf"/>
</dbReference>
<proteinExistence type="predicted"/>
<dbReference type="PANTHER" id="PTHR21301:SF10">
    <property type="entry name" value="REVERSE TRANSCRIPTASE DOMAIN-CONTAINING PROTEIN"/>
    <property type="match status" value="1"/>
</dbReference>
<dbReference type="Gene3D" id="3.40.1440.10">
    <property type="entry name" value="GIY-YIG endonuclease"/>
    <property type="match status" value="1"/>
</dbReference>
<dbReference type="PROSITE" id="PS50164">
    <property type="entry name" value="GIY_YIG"/>
    <property type="match status" value="1"/>
</dbReference>
<dbReference type="InterPro" id="IPR000305">
    <property type="entry name" value="GIY-YIG_endonuc"/>
</dbReference>
<dbReference type="AlphaFoldDB" id="A0AAV4HNR2"/>
<protein>
    <recommendedName>
        <fullName evidence="1">GIY-YIG domain-containing protein</fullName>
    </recommendedName>
</protein>
<gene>
    <name evidence="2" type="ORF">ElyMa_002778900</name>
</gene>
<dbReference type="PANTHER" id="PTHR21301">
    <property type="entry name" value="REVERSE TRANSCRIPTASE"/>
    <property type="match status" value="1"/>
</dbReference>
<reference evidence="2 3" key="1">
    <citation type="journal article" date="2021" name="Elife">
        <title>Chloroplast acquisition without the gene transfer in kleptoplastic sea slugs, Plakobranchus ocellatus.</title>
        <authorList>
            <person name="Maeda T."/>
            <person name="Takahashi S."/>
            <person name="Yoshida T."/>
            <person name="Shimamura S."/>
            <person name="Takaki Y."/>
            <person name="Nagai Y."/>
            <person name="Toyoda A."/>
            <person name="Suzuki Y."/>
            <person name="Arimoto A."/>
            <person name="Ishii H."/>
            <person name="Satoh N."/>
            <person name="Nishiyama T."/>
            <person name="Hasebe M."/>
            <person name="Maruyama T."/>
            <person name="Minagawa J."/>
            <person name="Obokata J."/>
            <person name="Shigenobu S."/>
        </authorList>
    </citation>
    <scope>NUCLEOTIDE SEQUENCE [LARGE SCALE GENOMIC DNA]</scope>
</reference>
<organism evidence="2 3">
    <name type="scientific">Elysia marginata</name>
    <dbReference type="NCBI Taxonomy" id="1093978"/>
    <lineage>
        <taxon>Eukaryota</taxon>
        <taxon>Metazoa</taxon>
        <taxon>Spiralia</taxon>
        <taxon>Lophotrochozoa</taxon>
        <taxon>Mollusca</taxon>
        <taxon>Gastropoda</taxon>
        <taxon>Heterobranchia</taxon>
        <taxon>Euthyneura</taxon>
        <taxon>Panpulmonata</taxon>
        <taxon>Sacoglossa</taxon>
        <taxon>Placobranchoidea</taxon>
        <taxon>Plakobranchidae</taxon>
        <taxon>Elysia</taxon>
    </lineage>
</organism>
<dbReference type="EMBL" id="BMAT01005723">
    <property type="protein sequence ID" value="GFR98836.1"/>
    <property type="molecule type" value="Genomic_DNA"/>
</dbReference>
<evidence type="ECO:0000259" key="1">
    <source>
        <dbReference type="PROSITE" id="PS50164"/>
    </source>
</evidence>
<dbReference type="SUPFAM" id="SSF82771">
    <property type="entry name" value="GIY-YIG endonuclease"/>
    <property type="match status" value="1"/>
</dbReference>
<dbReference type="InterPro" id="IPR058912">
    <property type="entry name" value="HTH_animal"/>
</dbReference>
<keyword evidence="3" id="KW-1185">Reference proteome</keyword>
<sequence>MVSLKNNTLHTDLYSKPTDTFNYLHWSSCHPFHTKSSIPYSLAFRLIRICSCEETLIRRLTELTEHLKRRGFPLKHIQKAIHKAKETPRSTAIQRRRLPETQKKNRIPFVITYNPALPNISSILKKYFPILHTSPRCRRAIPHLPMAAFRRPKNLRDVLVHANIQKTHICGSRPCNIRRCLACKLITTTSQFTSTVTGKTYNILHNLSCDSHNIIYVITCTKCKKQYVGLTSQTLRKRFKTHRSNINNQRGDAVGLHFNLPEHDIGHLRVTPIDQLKTQT</sequence>
<dbReference type="Proteomes" id="UP000762676">
    <property type="component" value="Unassembled WGS sequence"/>
</dbReference>
<feature type="domain" description="GIY-YIG" evidence="1">
    <location>
        <begin position="211"/>
        <end position="280"/>
    </location>
</feature>
<accession>A0AAV4HNR2</accession>